<protein>
    <recommendedName>
        <fullName evidence="1">diguanylate cyclase</fullName>
        <ecNumber evidence="1">2.7.7.65</ecNumber>
    </recommendedName>
</protein>
<keyword evidence="3" id="KW-1133">Transmembrane helix</keyword>
<evidence type="ECO:0000256" key="2">
    <source>
        <dbReference type="ARBA" id="ARBA00034247"/>
    </source>
</evidence>
<feature type="transmembrane region" description="Helical" evidence="3">
    <location>
        <begin position="6"/>
        <end position="29"/>
    </location>
</feature>
<gene>
    <name evidence="5" type="ORF">ACFPP9_19585</name>
</gene>
<dbReference type="NCBIfam" id="TIGR00254">
    <property type="entry name" value="GGDEF"/>
    <property type="match status" value="1"/>
</dbReference>
<feature type="domain" description="GGDEF" evidence="4">
    <location>
        <begin position="250"/>
        <end position="383"/>
    </location>
</feature>
<dbReference type="InterPro" id="IPR050469">
    <property type="entry name" value="Diguanylate_Cyclase"/>
</dbReference>
<feature type="transmembrane region" description="Helical" evidence="3">
    <location>
        <begin position="119"/>
        <end position="140"/>
    </location>
</feature>
<dbReference type="PANTHER" id="PTHR45138">
    <property type="entry name" value="REGULATORY COMPONENTS OF SENSORY TRANSDUCTION SYSTEM"/>
    <property type="match status" value="1"/>
</dbReference>
<dbReference type="RefSeq" id="WP_266343832.1">
    <property type="nucleotide sequence ID" value="NZ_JAPKNH010000003.1"/>
</dbReference>
<dbReference type="PANTHER" id="PTHR45138:SF9">
    <property type="entry name" value="DIGUANYLATE CYCLASE DGCM-RELATED"/>
    <property type="match status" value="1"/>
</dbReference>
<evidence type="ECO:0000313" key="6">
    <source>
        <dbReference type="Proteomes" id="UP001596150"/>
    </source>
</evidence>
<dbReference type="InterPro" id="IPR043128">
    <property type="entry name" value="Rev_trsase/Diguanyl_cyclase"/>
</dbReference>
<dbReference type="EC" id="2.7.7.65" evidence="1"/>
<feature type="transmembrane region" description="Helical" evidence="3">
    <location>
        <begin position="61"/>
        <end position="81"/>
    </location>
</feature>
<dbReference type="SMART" id="SM00267">
    <property type="entry name" value="GGDEF"/>
    <property type="match status" value="1"/>
</dbReference>
<keyword evidence="3" id="KW-0812">Transmembrane</keyword>
<sequence length="383" mass="41143">MNLDVPTLLVVLAIMSQIAAVSLVTIWVQRRSDRHVLIWALAMQVGAFSCVLLVLRGVVPNWLSIGVANSFTFVALGAAWNGARAFNGRAARWWPVLIAPAIWLIGLQVPAIADSLANRIALSSVLGCVISLALAWEIWANGKDRLVWRGPFAAVPATHAAFLVFRAIAALTMEVSTDIFQGGPLIALGILEPILMMFAATIIGLRLSDERLKNVLKRAASIDGLTGLLNHGAFMDLARARVERTRDDGDSITLLLFDLDRFKQLNDRYGHAAGDAALKAFSAIVKRRVSDKDFVGRVGGEEFAALLVGCGTDRGRQVAERIRADFAGHPVRHAGHSISATVSVGVMTVSGQKADFESLMDAADQALYAAKRGGRDLVFLAAS</sequence>
<keyword evidence="3" id="KW-0472">Membrane</keyword>
<feature type="transmembrane region" description="Helical" evidence="3">
    <location>
        <begin position="93"/>
        <end position="113"/>
    </location>
</feature>
<feature type="transmembrane region" description="Helical" evidence="3">
    <location>
        <begin position="152"/>
        <end position="173"/>
    </location>
</feature>
<dbReference type="InterPro" id="IPR000160">
    <property type="entry name" value="GGDEF_dom"/>
</dbReference>
<organism evidence="5 6">
    <name type="scientific">Kaistia terrae</name>
    <dbReference type="NCBI Taxonomy" id="537017"/>
    <lineage>
        <taxon>Bacteria</taxon>
        <taxon>Pseudomonadati</taxon>
        <taxon>Pseudomonadota</taxon>
        <taxon>Alphaproteobacteria</taxon>
        <taxon>Hyphomicrobiales</taxon>
        <taxon>Kaistiaceae</taxon>
        <taxon>Kaistia</taxon>
    </lineage>
</organism>
<comment type="catalytic activity">
    <reaction evidence="2">
        <text>2 GTP = 3',3'-c-di-GMP + 2 diphosphate</text>
        <dbReference type="Rhea" id="RHEA:24898"/>
        <dbReference type="ChEBI" id="CHEBI:33019"/>
        <dbReference type="ChEBI" id="CHEBI:37565"/>
        <dbReference type="ChEBI" id="CHEBI:58805"/>
        <dbReference type="EC" id="2.7.7.65"/>
    </reaction>
</comment>
<dbReference type="Gene3D" id="3.30.70.270">
    <property type="match status" value="1"/>
</dbReference>
<dbReference type="SUPFAM" id="SSF55073">
    <property type="entry name" value="Nucleotide cyclase"/>
    <property type="match status" value="1"/>
</dbReference>
<proteinExistence type="predicted"/>
<name>A0ABW0Q084_9HYPH</name>
<reference evidence="6" key="1">
    <citation type="journal article" date="2019" name="Int. J. Syst. Evol. Microbiol.">
        <title>The Global Catalogue of Microorganisms (GCM) 10K type strain sequencing project: providing services to taxonomists for standard genome sequencing and annotation.</title>
        <authorList>
            <consortium name="The Broad Institute Genomics Platform"/>
            <consortium name="The Broad Institute Genome Sequencing Center for Infectious Disease"/>
            <person name="Wu L."/>
            <person name="Ma J."/>
        </authorList>
    </citation>
    <scope>NUCLEOTIDE SEQUENCE [LARGE SCALE GENOMIC DNA]</scope>
    <source>
        <strain evidence="6">KACC 12633</strain>
    </source>
</reference>
<feature type="transmembrane region" description="Helical" evidence="3">
    <location>
        <begin position="36"/>
        <end position="55"/>
    </location>
</feature>
<evidence type="ECO:0000313" key="5">
    <source>
        <dbReference type="EMBL" id="MFC5517991.1"/>
    </source>
</evidence>
<dbReference type="PROSITE" id="PS50887">
    <property type="entry name" value="GGDEF"/>
    <property type="match status" value="1"/>
</dbReference>
<dbReference type="Proteomes" id="UP001596150">
    <property type="component" value="Unassembled WGS sequence"/>
</dbReference>
<feature type="transmembrane region" description="Helical" evidence="3">
    <location>
        <begin position="185"/>
        <end position="208"/>
    </location>
</feature>
<accession>A0ABW0Q084</accession>
<comment type="caution">
    <text evidence="5">The sequence shown here is derived from an EMBL/GenBank/DDBJ whole genome shotgun (WGS) entry which is preliminary data.</text>
</comment>
<evidence type="ECO:0000256" key="1">
    <source>
        <dbReference type="ARBA" id="ARBA00012528"/>
    </source>
</evidence>
<dbReference type="EMBL" id="JBHSML010000013">
    <property type="protein sequence ID" value="MFC5517991.1"/>
    <property type="molecule type" value="Genomic_DNA"/>
</dbReference>
<dbReference type="InterPro" id="IPR029787">
    <property type="entry name" value="Nucleotide_cyclase"/>
</dbReference>
<evidence type="ECO:0000256" key="3">
    <source>
        <dbReference type="SAM" id="Phobius"/>
    </source>
</evidence>
<keyword evidence="6" id="KW-1185">Reference proteome</keyword>
<dbReference type="Pfam" id="PF00990">
    <property type="entry name" value="GGDEF"/>
    <property type="match status" value="1"/>
</dbReference>
<dbReference type="CDD" id="cd01949">
    <property type="entry name" value="GGDEF"/>
    <property type="match status" value="1"/>
</dbReference>
<evidence type="ECO:0000259" key="4">
    <source>
        <dbReference type="PROSITE" id="PS50887"/>
    </source>
</evidence>